<reference evidence="1" key="1">
    <citation type="submission" date="2021-10" db="EMBL/GenBank/DDBJ databases">
        <authorList>
            <person name="Criscuolo A."/>
        </authorList>
    </citation>
    <scope>NUCLEOTIDE SEQUENCE</scope>
    <source>
        <strain evidence="1">CIP111885</strain>
    </source>
</reference>
<proteinExistence type="predicted"/>
<name>A0A9C7GC23_9BACI</name>
<accession>A0A9C7GC23</accession>
<dbReference type="Pfam" id="PF14173">
    <property type="entry name" value="ComGG"/>
    <property type="match status" value="1"/>
</dbReference>
<dbReference type="AlphaFoldDB" id="A0A9C7GC23"/>
<dbReference type="EMBL" id="CAKJTG010000018">
    <property type="protein sequence ID" value="CAG9609352.1"/>
    <property type="molecule type" value="Genomic_DNA"/>
</dbReference>
<dbReference type="Proteomes" id="UP000789845">
    <property type="component" value="Unassembled WGS sequence"/>
</dbReference>
<keyword evidence="2" id="KW-1185">Reference proteome</keyword>
<evidence type="ECO:0000313" key="1">
    <source>
        <dbReference type="EMBL" id="CAG9609352.1"/>
    </source>
</evidence>
<organism evidence="1 2">
    <name type="scientific">Pseudoneobacillus rhizosphaerae</name>
    <dbReference type="NCBI Taxonomy" id="2880968"/>
    <lineage>
        <taxon>Bacteria</taxon>
        <taxon>Bacillati</taxon>
        <taxon>Bacillota</taxon>
        <taxon>Bacilli</taxon>
        <taxon>Bacillales</taxon>
        <taxon>Bacillaceae</taxon>
        <taxon>Pseudoneobacillus</taxon>
    </lineage>
</organism>
<protein>
    <submittedName>
        <fullName evidence="1">Uncharacterized protein</fullName>
    </submittedName>
</protein>
<gene>
    <name evidence="1" type="ORF">NEOCIP111885_03094</name>
</gene>
<comment type="caution">
    <text evidence="1">The sequence shown here is derived from an EMBL/GenBank/DDBJ whole genome shotgun (WGS) entry which is preliminary data.</text>
</comment>
<dbReference type="InterPro" id="IPR020372">
    <property type="entry name" value="Competence_ComGG"/>
</dbReference>
<evidence type="ECO:0000313" key="2">
    <source>
        <dbReference type="Proteomes" id="UP000789845"/>
    </source>
</evidence>
<sequence>MHTAVKKIETALKSNLLSPGFGKYDYQTGQAIFRVESYSSNLLKITITIKLNTLEEIVGYAYYDINQKKMTKWVERN</sequence>